<name>A0ACC0LJG8_RHOML</name>
<evidence type="ECO:0000313" key="2">
    <source>
        <dbReference type="Proteomes" id="UP001062846"/>
    </source>
</evidence>
<reference evidence="1" key="1">
    <citation type="submission" date="2022-02" db="EMBL/GenBank/DDBJ databases">
        <title>Plant Genome Project.</title>
        <authorList>
            <person name="Zhang R.-G."/>
        </authorList>
    </citation>
    <scope>NUCLEOTIDE SEQUENCE</scope>
    <source>
        <strain evidence="1">AT1</strain>
    </source>
</reference>
<dbReference type="EMBL" id="CM046399">
    <property type="protein sequence ID" value="KAI8528514.1"/>
    <property type="molecule type" value="Genomic_DNA"/>
</dbReference>
<protein>
    <submittedName>
        <fullName evidence="1">Uncharacterized protein</fullName>
    </submittedName>
</protein>
<evidence type="ECO:0000313" key="1">
    <source>
        <dbReference type="EMBL" id="KAI8528514.1"/>
    </source>
</evidence>
<comment type="caution">
    <text evidence="1">The sequence shown here is derived from an EMBL/GenBank/DDBJ whole genome shotgun (WGS) entry which is preliminary data.</text>
</comment>
<accession>A0ACC0LJG8</accession>
<keyword evidence="2" id="KW-1185">Reference proteome</keyword>
<sequence>MGLYVSSINCSNAILQNTFRKMWIVSVVRAYFRMHFLARPWPRFNPLDSHGIKGIEYIMETPRYRLARTLETLLGISIICSLAHNP</sequence>
<gene>
    <name evidence="1" type="ORF">RHMOL_Rhmol12G0154200</name>
</gene>
<organism evidence="1 2">
    <name type="scientific">Rhododendron molle</name>
    <name type="common">Chinese azalea</name>
    <name type="synonym">Azalea mollis</name>
    <dbReference type="NCBI Taxonomy" id="49168"/>
    <lineage>
        <taxon>Eukaryota</taxon>
        <taxon>Viridiplantae</taxon>
        <taxon>Streptophyta</taxon>
        <taxon>Embryophyta</taxon>
        <taxon>Tracheophyta</taxon>
        <taxon>Spermatophyta</taxon>
        <taxon>Magnoliopsida</taxon>
        <taxon>eudicotyledons</taxon>
        <taxon>Gunneridae</taxon>
        <taxon>Pentapetalae</taxon>
        <taxon>asterids</taxon>
        <taxon>Ericales</taxon>
        <taxon>Ericaceae</taxon>
        <taxon>Ericoideae</taxon>
        <taxon>Rhodoreae</taxon>
        <taxon>Rhododendron</taxon>
    </lineage>
</organism>
<proteinExistence type="predicted"/>
<dbReference type="Proteomes" id="UP001062846">
    <property type="component" value="Chromosome 12"/>
</dbReference>